<evidence type="ECO:0000313" key="4">
    <source>
        <dbReference type="Proteomes" id="UP000054498"/>
    </source>
</evidence>
<dbReference type="Gene3D" id="2.30.30.490">
    <property type="match status" value="1"/>
</dbReference>
<evidence type="ECO:0000259" key="2">
    <source>
        <dbReference type="PROSITE" id="PS51038"/>
    </source>
</evidence>
<dbReference type="KEGG" id="mng:MNEG_13627"/>
<evidence type="ECO:0000313" key="3">
    <source>
        <dbReference type="EMBL" id="KIY94336.1"/>
    </source>
</evidence>
<dbReference type="AlphaFoldDB" id="A0A0D2LXV2"/>
<feature type="region of interest" description="Disordered" evidence="1">
    <location>
        <begin position="184"/>
        <end position="216"/>
    </location>
</feature>
<dbReference type="CDD" id="cd04370">
    <property type="entry name" value="BAH"/>
    <property type="match status" value="1"/>
</dbReference>
<dbReference type="GeneID" id="25731108"/>
<proteinExistence type="predicted"/>
<dbReference type="InterPro" id="IPR043151">
    <property type="entry name" value="BAH_sf"/>
</dbReference>
<dbReference type="GO" id="GO:0003682">
    <property type="term" value="F:chromatin binding"/>
    <property type="evidence" value="ECO:0007669"/>
    <property type="project" value="InterPro"/>
</dbReference>
<dbReference type="RefSeq" id="XP_013893356.1">
    <property type="nucleotide sequence ID" value="XM_014037902.1"/>
</dbReference>
<sequence>MDAPAAPAAAGAAPSLTFAWLGDPSPDAGGLLLYYQSFQFCATTYAVGDHVYLTPEDQGAPLYLARITAAFEDTQQQGGDRLCVEVQWYERRNNMPPALQEGMHEREVVEWLQTDTNLVGCIERKARVVKARSYEEAAAQLPPEEAGGEWHFCRGVLEVESMEFRSYEEVDADPAMCVDPRSGQVMRRPAAGPGGSVALGGRGGVDLGSQAHWPSS</sequence>
<feature type="domain" description="BAH" evidence="2">
    <location>
        <begin position="43"/>
        <end position="168"/>
    </location>
</feature>
<feature type="compositionally biased region" description="Gly residues" evidence="1">
    <location>
        <begin position="192"/>
        <end position="206"/>
    </location>
</feature>
<dbReference type="EMBL" id="KK104165">
    <property type="protein sequence ID" value="KIY94336.1"/>
    <property type="molecule type" value="Genomic_DNA"/>
</dbReference>
<dbReference type="Proteomes" id="UP000054498">
    <property type="component" value="Unassembled WGS sequence"/>
</dbReference>
<evidence type="ECO:0000256" key="1">
    <source>
        <dbReference type="SAM" id="MobiDB-lite"/>
    </source>
</evidence>
<dbReference type="OrthoDB" id="541196at2759"/>
<gene>
    <name evidence="3" type="ORF">MNEG_13627</name>
</gene>
<dbReference type="InterPro" id="IPR001025">
    <property type="entry name" value="BAH_dom"/>
</dbReference>
<reference evidence="3 4" key="1">
    <citation type="journal article" date="2013" name="BMC Genomics">
        <title>Reconstruction of the lipid metabolism for the microalga Monoraphidium neglectum from its genome sequence reveals characteristics suitable for biofuel production.</title>
        <authorList>
            <person name="Bogen C."/>
            <person name="Al-Dilaimi A."/>
            <person name="Albersmeier A."/>
            <person name="Wichmann J."/>
            <person name="Grundmann M."/>
            <person name="Rupp O."/>
            <person name="Lauersen K.J."/>
            <person name="Blifernez-Klassen O."/>
            <person name="Kalinowski J."/>
            <person name="Goesmann A."/>
            <person name="Mussgnug J.H."/>
            <person name="Kruse O."/>
        </authorList>
    </citation>
    <scope>NUCLEOTIDE SEQUENCE [LARGE SCALE GENOMIC DNA]</scope>
    <source>
        <strain evidence="3 4">SAG 48.87</strain>
    </source>
</reference>
<dbReference type="PROSITE" id="PS51038">
    <property type="entry name" value="BAH"/>
    <property type="match status" value="1"/>
</dbReference>
<organism evidence="3 4">
    <name type="scientific">Monoraphidium neglectum</name>
    <dbReference type="NCBI Taxonomy" id="145388"/>
    <lineage>
        <taxon>Eukaryota</taxon>
        <taxon>Viridiplantae</taxon>
        <taxon>Chlorophyta</taxon>
        <taxon>core chlorophytes</taxon>
        <taxon>Chlorophyceae</taxon>
        <taxon>CS clade</taxon>
        <taxon>Sphaeropleales</taxon>
        <taxon>Selenastraceae</taxon>
        <taxon>Monoraphidium</taxon>
    </lineage>
</organism>
<dbReference type="Pfam" id="PF01426">
    <property type="entry name" value="BAH"/>
    <property type="match status" value="1"/>
</dbReference>
<name>A0A0D2LXV2_9CHLO</name>
<keyword evidence="4" id="KW-1185">Reference proteome</keyword>
<accession>A0A0D2LXV2</accession>
<protein>
    <recommendedName>
        <fullName evidence="2">BAH domain-containing protein</fullName>
    </recommendedName>
</protein>